<sequence length="151" mass="15847">MSENPNPTGTHRVGVPPLDEHQETASGSSLGELFGDLSQNVSNLVRQEAELAKAELRETARSAAKGAGLYGGAGIAGHFVLLFLSLAAMFGLAHWVGLGWSALIVAGVWAIIAAVMATVAKKQFNSAKGLPKTKETIKDIPPTFNPKEETP</sequence>
<feature type="transmembrane region" description="Helical" evidence="2">
    <location>
        <begin position="67"/>
        <end position="92"/>
    </location>
</feature>
<organism evidence="3 4">
    <name type="scientific">Paeniglutamicibacter gangotriensis Lz1y</name>
    <dbReference type="NCBI Taxonomy" id="1276920"/>
    <lineage>
        <taxon>Bacteria</taxon>
        <taxon>Bacillati</taxon>
        <taxon>Actinomycetota</taxon>
        <taxon>Actinomycetes</taxon>
        <taxon>Micrococcales</taxon>
        <taxon>Micrococcaceae</taxon>
        <taxon>Paeniglutamicibacter</taxon>
    </lineage>
</organism>
<keyword evidence="4" id="KW-1185">Reference proteome</keyword>
<dbReference type="RefSeq" id="WP_007271382.1">
    <property type="nucleotide sequence ID" value="NZ_AOCK01000006.1"/>
</dbReference>
<keyword evidence="2" id="KW-0472">Membrane</keyword>
<dbReference type="EMBL" id="AOCK01000006">
    <property type="protein sequence ID" value="EMQ98184.1"/>
    <property type="molecule type" value="Genomic_DNA"/>
</dbReference>
<dbReference type="AlphaFoldDB" id="M7N8T2"/>
<dbReference type="PATRIC" id="fig|1276920.7.peg.2202"/>
<gene>
    <name evidence="3" type="ORF">ADIAG_02200</name>
</gene>
<dbReference type="Proteomes" id="UP000012015">
    <property type="component" value="Unassembled WGS sequence"/>
</dbReference>
<evidence type="ECO:0000256" key="2">
    <source>
        <dbReference type="SAM" id="Phobius"/>
    </source>
</evidence>
<evidence type="ECO:0008006" key="5">
    <source>
        <dbReference type="Google" id="ProtNLM"/>
    </source>
</evidence>
<dbReference type="STRING" id="1276920.ADIAG_02200"/>
<feature type="transmembrane region" description="Helical" evidence="2">
    <location>
        <begin position="98"/>
        <end position="120"/>
    </location>
</feature>
<name>M7N8T2_9MICC</name>
<keyword evidence="2" id="KW-0812">Transmembrane</keyword>
<dbReference type="eggNOG" id="ENOG5032TF3">
    <property type="taxonomic scope" value="Bacteria"/>
</dbReference>
<reference evidence="3 4" key="1">
    <citation type="journal article" date="2013" name="Genome Announc.">
        <title>Draft Genome Sequence of Arthrobacter gangotriensis Strain Lz1yT, Isolated from a Penguin Rookery Soil Sample Collected in Antarctica, near the Indian Station Dakshin Gangotri.</title>
        <authorList>
            <person name="Shivaji S."/>
            <person name="Ara S."/>
            <person name="Bandi S."/>
            <person name="Singh A."/>
            <person name="Kumar Pinnaka A."/>
        </authorList>
    </citation>
    <scope>NUCLEOTIDE SEQUENCE [LARGE SCALE GENOMIC DNA]</scope>
    <source>
        <strain evidence="3 4">Lz1y</strain>
    </source>
</reference>
<proteinExistence type="predicted"/>
<keyword evidence="2" id="KW-1133">Transmembrane helix</keyword>
<feature type="region of interest" description="Disordered" evidence="1">
    <location>
        <begin position="1"/>
        <end position="26"/>
    </location>
</feature>
<protein>
    <recommendedName>
        <fullName evidence="5">Phage holin family protein</fullName>
    </recommendedName>
</protein>
<evidence type="ECO:0000256" key="1">
    <source>
        <dbReference type="SAM" id="MobiDB-lite"/>
    </source>
</evidence>
<evidence type="ECO:0000313" key="3">
    <source>
        <dbReference type="EMBL" id="EMQ98184.1"/>
    </source>
</evidence>
<evidence type="ECO:0000313" key="4">
    <source>
        <dbReference type="Proteomes" id="UP000012015"/>
    </source>
</evidence>
<comment type="caution">
    <text evidence="3">The sequence shown here is derived from an EMBL/GenBank/DDBJ whole genome shotgun (WGS) entry which is preliminary data.</text>
</comment>
<dbReference type="InterPro" id="IPR009937">
    <property type="entry name" value="Phage_holin_3_6"/>
</dbReference>
<accession>M7N8T2</accession>
<dbReference type="Pfam" id="PF07332">
    <property type="entry name" value="Phage_holin_3_6"/>
    <property type="match status" value="1"/>
</dbReference>